<dbReference type="InterPro" id="IPR002044">
    <property type="entry name" value="CBM20"/>
</dbReference>
<dbReference type="AlphaFoldDB" id="A0A813AMZ2"/>
<feature type="coiled-coil region" evidence="1">
    <location>
        <begin position="5"/>
        <end position="121"/>
    </location>
</feature>
<dbReference type="PANTHER" id="PTHR30383">
    <property type="entry name" value="THIOESTERASE 1/PROTEASE 1/LYSOPHOSPHOLIPASE L1"/>
    <property type="match status" value="1"/>
</dbReference>
<evidence type="ECO:0000313" key="4">
    <source>
        <dbReference type="EMBL" id="CAE7874015.1"/>
    </source>
</evidence>
<evidence type="ECO:0000259" key="3">
    <source>
        <dbReference type="PROSITE" id="PS51166"/>
    </source>
</evidence>
<organism evidence="4 5">
    <name type="scientific">Symbiodinium necroappetens</name>
    <dbReference type="NCBI Taxonomy" id="1628268"/>
    <lineage>
        <taxon>Eukaryota</taxon>
        <taxon>Sar</taxon>
        <taxon>Alveolata</taxon>
        <taxon>Dinophyceae</taxon>
        <taxon>Suessiales</taxon>
        <taxon>Symbiodiniaceae</taxon>
        <taxon>Symbiodinium</taxon>
    </lineage>
</organism>
<sequence>MRSRLAELEVERESALKAQASAEQLQQEVQRLHAEAAAAQAKLADSEAQRATAAQHAAGSAELQEEVNRLKSEIAQVPELQAAAEKLQLEVERLTAEAMEVPALKVQIAEAEEQRAAALQDAAGVAELQQQLERLRSEASEVPHLRSRLAQLEAPATGVAAVAAGPAPTVGGADGWDDFDFDMEAAAPTTAAAKPDAGPGAEAENEGVDGWTNELDLGDAGLTMGDTGGPQVDMADDFAQGTNGDEKATVDVLQARIVELEGQLIQTQDVLRQAEEAKNQAQAEQQNAAKEAEEAQLQALTKQQAAEEAEKARLEAKRLQEQGERVRTLEEQLSAAEAARLKSDEAHAASAAQLAALELEVTKLRSCQKVSPEEEPVKSMPQATSAGQGWDDFDFEESVPKEPATKATPLESGDHAWDGFDLDESVPKAAEPKAKAAVASADSEGQGWDDFDFEESVPKAAAQLAMSMLGLRVRYATAVGEPKAKAAVASADSEGQGWDDFDFEESVPKAAEPKAKAAVASADSEGQGWDDFDFEEPVPKAAEPTMTAPTAIHEPAESGGADGWEDMDFDIKDTNTTATASHDCSSMQAVSMFSTATRLFGTATSMAQAARAAAESTWASHEEAQGARLKEGVAPISFADGDAAGAASAASQKRMEEELEVLKARLTVAQDQLKAERAAHSQSAAKALSGEVAALSEALIRERQEFEREKVQLGKHLRGAKEDVQQAPDEGNGDLTEQMMELRRQRDQERTILSVVFTPFSLGREAFALVQYGKLFLLHGSEGLLTSSEQLKLIGGATAVGGWELPKAIELFPVHGGTADELGLRRWTATVNLSDHGHRYFEYKYIKLGEDGSVEWEDTPFNRNLMAVPGVDFDVDDGEFGKLPLPPDLPGPRSPGIPAPQPGGLRVAICGSSVAAGAHAEEDQGWAWLLAKSLEAQFGHQTLNVAVHGYNTERLLQDFTRLVASQKPDMVVISLSLANEGLSWKEEDEWDAVAASFKNGIRELLRETEKIGATAVLGGVYPNGDYKHPKQLVLLQAGHGRAMKLRKGFAPLGDVAALPTLPAFQPKCHWCCRDNACDHLVLLILGCCANPKCAF</sequence>
<gene>
    <name evidence="4" type="ORF">SNEC2469_LOCUS28391</name>
</gene>
<dbReference type="SUPFAM" id="SSF52266">
    <property type="entry name" value="SGNH hydrolase"/>
    <property type="match status" value="1"/>
</dbReference>
<reference evidence="4" key="1">
    <citation type="submission" date="2021-02" db="EMBL/GenBank/DDBJ databases">
        <authorList>
            <person name="Dougan E. K."/>
            <person name="Rhodes N."/>
            <person name="Thang M."/>
            <person name="Chan C."/>
        </authorList>
    </citation>
    <scope>NUCLEOTIDE SEQUENCE</scope>
</reference>
<dbReference type="Gene3D" id="2.60.40.10">
    <property type="entry name" value="Immunoglobulins"/>
    <property type="match status" value="1"/>
</dbReference>
<evidence type="ECO:0000256" key="2">
    <source>
        <dbReference type="SAM" id="MobiDB-lite"/>
    </source>
</evidence>
<proteinExistence type="predicted"/>
<dbReference type="Gene3D" id="3.40.50.1110">
    <property type="entry name" value="SGNH hydrolase"/>
    <property type="match status" value="1"/>
</dbReference>
<evidence type="ECO:0000256" key="1">
    <source>
        <dbReference type="SAM" id="Coils"/>
    </source>
</evidence>
<dbReference type="PROSITE" id="PS51166">
    <property type="entry name" value="CBM20"/>
    <property type="match status" value="1"/>
</dbReference>
<dbReference type="GO" id="GO:0004622">
    <property type="term" value="F:phosphatidylcholine lysophospholipase activity"/>
    <property type="evidence" value="ECO:0007669"/>
    <property type="project" value="TreeGrafter"/>
</dbReference>
<dbReference type="CDD" id="cd00229">
    <property type="entry name" value="SGNH_hydrolase"/>
    <property type="match status" value="1"/>
</dbReference>
<protein>
    <recommendedName>
        <fullName evidence="3">CBM20 domain-containing protein</fullName>
    </recommendedName>
</protein>
<comment type="caution">
    <text evidence="4">The sequence shown here is derived from an EMBL/GenBank/DDBJ whole genome shotgun (WGS) entry which is preliminary data.</text>
</comment>
<feature type="region of interest" description="Disordered" evidence="2">
    <location>
        <begin position="370"/>
        <end position="421"/>
    </location>
</feature>
<feature type="domain" description="CBM20" evidence="3">
    <location>
        <begin position="766"/>
        <end position="882"/>
    </location>
</feature>
<dbReference type="InterPro" id="IPR051532">
    <property type="entry name" value="Ester_Hydrolysis_Enzymes"/>
</dbReference>
<dbReference type="InterPro" id="IPR013783">
    <property type="entry name" value="Ig-like_fold"/>
</dbReference>
<feature type="coiled-coil region" evidence="1">
    <location>
        <begin position="652"/>
        <end position="723"/>
    </location>
</feature>
<dbReference type="InterPro" id="IPR036514">
    <property type="entry name" value="SGNH_hydro_sf"/>
</dbReference>
<dbReference type="Proteomes" id="UP000601435">
    <property type="component" value="Unassembled WGS sequence"/>
</dbReference>
<dbReference type="SUPFAM" id="SSF49452">
    <property type="entry name" value="Starch-binding domain-like"/>
    <property type="match status" value="1"/>
</dbReference>
<accession>A0A813AMZ2</accession>
<keyword evidence="1" id="KW-0175">Coiled coil</keyword>
<dbReference type="EMBL" id="CAJNJA010061609">
    <property type="protein sequence ID" value="CAE7874015.1"/>
    <property type="molecule type" value="Genomic_DNA"/>
</dbReference>
<dbReference type="Pfam" id="PF00686">
    <property type="entry name" value="CBM_20"/>
    <property type="match status" value="1"/>
</dbReference>
<keyword evidence="5" id="KW-1185">Reference proteome</keyword>
<feature type="compositionally biased region" description="Low complexity" evidence="2">
    <location>
        <begin position="189"/>
        <end position="202"/>
    </location>
</feature>
<dbReference type="GO" id="GO:2001070">
    <property type="term" value="F:starch binding"/>
    <property type="evidence" value="ECO:0007669"/>
    <property type="project" value="InterPro"/>
</dbReference>
<dbReference type="OrthoDB" id="416528at2759"/>
<evidence type="ECO:0000313" key="5">
    <source>
        <dbReference type="Proteomes" id="UP000601435"/>
    </source>
</evidence>
<dbReference type="InterPro" id="IPR013784">
    <property type="entry name" value="Carb-bd-like_fold"/>
</dbReference>
<dbReference type="PANTHER" id="PTHR30383:SF5">
    <property type="entry name" value="SGNH HYDROLASE-TYPE ESTERASE DOMAIN-CONTAINING PROTEIN"/>
    <property type="match status" value="1"/>
</dbReference>
<feature type="coiled-coil region" evidence="1">
    <location>
        <begin position="250"/>
        <end position="339"/>
    </location>
</feature>
<feature type="region of interest" description="Disordered" evidence="2">
    <location>
        <begin position="189"/>
        <end position="213"/>
    </location>
</feature>
<name>A0A813AMZ2_9DINO</name>